<feature type="region of interest" description="Disordered" evidence="1">
    <location>
        <begin position="564"/>
        <end position="713"/>
    </location>
</feature>
<dbReference type="SUPFAM" id="SSF48452">
    <property type="entry name" value="TPR-like"/>
    <property type="match status" value="2"/>
</dbReference>
<feature type="compositionally biased region" description="Acidic residues" evidence="1">
    <location>
        <begin position="579"/>
        <end position="594"/>
    </location>
</feature>
<dbReference type="GeneID" id="136799634"/>
<dbReference type="InterPro" id="IPR019412">
    <property type="entry name" value="IML2/TPR_39"/>
</dbReference>
<name>A0A7M5V312_9CNID</name>
<dbReference type="AlphaFoldDB" id="A0A7M5V312"/>
<keyword evidence="3" id="KW-1185">Reference proteome</keyword>
<dbReference type="Pfam" id="PF10300">
    <property type="entry name" value="Iml2-TPR_39"/>
    <property type="match status" value="1"/>
</dbReference>
<reference evidence="2" key="1">
    <citation type="submission" date="2021-01" db="UniProtKB">
        <authorList>
            <consortium name="EnsemblMetazoa"/>
        </authorList>
    </citation>
    <scope>IDENTIFICATION</scope>
</reference>
<dbReference type="InterPro" id="IPR011990">
    <property type="entry name" value="TPR-like_helical_dom_sf"/>
</dbReference>
<accession>A0A7M5V312</accession>
<evidence type="ECO:0000313" key="3">
    <source>
        <dbReference type="Proteomes" id="UP000594262"/>
    </source>
</evidence>
<dbReference type="EnsemblMetazoa" id="CLYHEMT005287.1">
    <property type="protein sequence ID" value="CLYHEMP005287.1"/>
    <property type="gene ID" value="CLYHEMG005287"/>
</dbReference>
<evidence type="ECO:0000313" key="2">
    <source>
        <dbReference type="EnsemblMetazoa" id="CLYHEMP005287.1"/>
    </source>
</evidence>
<dbReference type="Gene3D" id="1.25.40.10">
    <property type="entry name" value="Tetratricopeptide repeat domain"/>
    <property type="match status" value="1"/>
</dbReference>
<dbReference type="RefSeq" id="XP_066912460.1">
    <property type="nucleotide sequence ID" value="XM_067056359.1"/>
</dbReference>
<organism evidence="2 3">
    <name type="scientific">Clytia hemisphaerica</name>
    <dbReference type="NCBI Taxonomy" id="252671"/>
    <lineage>
        <taxon>Eukaryota</taxon>
        <taxon>Metazoa</taxon>
        <taxon>Cnidaria</taxon>
        <taxon>Hydrozoa</taxon>
        <taxon>Hydroidolina</taxon>
        <taxon>Leptothecata</taxon>
        <taxon>Obeliida</taxon>
        <taxon>Clytiidae</taxon>
        <taxon>Clytia</taxon>
    </lineage>
</organism>
<feature type="compositionally biased region" description="Low complexity" evidence="1">
    <location>
        <begin position="605"/>
        <end position="629"/>
    </location>
</feature>
<dbReference type="OrthoDB" id="43460at2759"/>
<sequence length="713" mass="80498">MSMSTNSPLGESIHNANEALSLCLSNKFNQAKDFIEPKNGDLMYHAISKGTISYLQAVLTYEPELIALAYEKVKDASILCDKYRKKYSWGETIQSFVSKQSYNDFTEEELHAELCYAECLLEWALLTFIQDENLMSFIKGGLKIKNAYGIYRNCMTALEEKSKTLQLSHTRSDFESGVYMGIGTFNLLLSLLPTRVLRLLEWVGFSGDKLQGLQWLDKGYHLDGLRSPMCTVSLLGYHIVASPLLGIGDTDIPYVQVILDVYLKKFPESSIFLYFSGRLKQTQGLLDEALHEYGKSVSGNIDWQQVHHICYWEMMWCYSFKADWKKAAEFAEKLSTESKWSKSSYLYMQAAFLLMQQFENELNEPKAQKDTDFDEKISNILHDVAKHKQRIAGKSLPFEKFACCRVEKYKATGTLILPAMELIHIWNGFTMFSNHTKTLNHFMKLIKAALQKLEKRNDTSKHGHDNISLCYLLQGICLRYLKQSREAEESLARVAKCSASQYSSKMDSYFPAWASAEIGFMYKELGEDEKALKQLQHTLKNYSKYGLESRLHFKVHSGIEVLKDKKKNPRKNHVTPTDQSDEDEEFADISDEPFDGSNGVGPYGNSDTSESSSLKSASSVNANLSNNKLTDLKNLDLNKPSKKNSIPLKSSMTSSPRDVTSTSTPSSNDVTPFHTPPSSSPVSEASSSISPKHSYNALGTPKDSPRLSCETSI</sequence>
<feature type="compositionally biased region" description="Polar residues" evidence="1">
    <location>
        <begin position="643"/>
        <end position="670"/>
    </location>
</feature>
<dbReference type="PANTHER" id="PTHR31859">
    <property type="entry name" value="TETRATRICOPEPTIDE REPEAT PROTEIN 39 FAMILY MEMBER"/>
    <property type="match status" value="1"/>
</dbReference>
<evidence type="ECO:0000256" key="1">
    <source>
        <dbReference type="SAM" id="MobiDB-lite"/>
    </source>
</evidence>
<dbReference type="Proteomes" id="UP000594262">
    <property type="component" value="Unplaced"/>
</dbReference>
<dbReference type="PANTHER" id="PTHR31859:SF9">
    <property type="entry name" value="TETRATRICOPEPTIDE REPEAT PROTEIN 39B"/>
    <property type="match status" value="1"/>
</dbReference>
<feature type="compositionally biased region" description="Basic residues" evidence="1">
    <location>
        <begin position="564"/>
        <end position="573"/>
    </location>
</feature>
<feature type="compositionally biased region" description="Low complexity" evidence="1">
    <location>
        <begin position="680"/>
        <end position="691"/>
    </location>
</feature>
<proteinExistence type="predicted"/>
<protein>
    <submittedName>
        <fullName evidence="2">Uncharacterized protein</fullName>
    </submittedName>
</protein>